<reference evidence="1 2" key="1">
    <citation type="submission" date="2019-04" db="EMBL/GenBank/DDBJ databases">
        <authorList>
            <consortium name="Pathogen Informatics"/>
        </authorList>
    </citation>
    <scope>NUCLEOTIDE SEQUENCE [LARGE SCALE GENOMIC DNA]</scope>
    <source>
        <strain evidence="1 2">NCTC9185</strain>
    </source>
</reference>
<protein>
    <submittedName>
        <fullName evidence="1">Uncharacterized protein</fullName>
    </submittedName>
</protein>
<proteinExistence type="predicted"/>
<sequence length="31" mass="3810">MFFYKEFLCLCLVLLMILIIQINSLKKIMMR</sequence>
<evidence type="ECO:0000313" key="2">
    <source>
        <dbReference type="Proteomes" id="UP000339249"/>
    </source>
</evidence>
<evidence type="ECO:0000313" key="1">
    <source>
        <dbReference type="EMBL" id="VTN13604.1"/>
    </source>
</evidence>
<dbReference type="AlphaFoldDB" id="A0A4V6J2G9"/>
<name>A0A4V6J2G9_RAOTE</name>
<gene>
    <name evidence="1" type="ORF">NCTC9185_05640</name>
</gene>
<dbReference type="Proteomes" id="UP000339249">
    <property type="component" value="Unassembled WGS sequence"/>
</dbReference>
<accession>A0A4V6J2G9</accession>
<dbReference type="EMBL" id="CABDVU010000001">
    <property type="protein sequence ID" value="VTN13604.1"/>
    <property type="molecule type" value="Genomic_DNA"/>
</dbReference>
<organism evidence="1 2">
    <name type="scientific">Raoultella terrigena</name>
    <name type="common">Klebsiella terrigena</name>
    <dbReference type="NCBI Taxonomy" id="577"/>
    <lineage>
        <taxon>Bacteria</taxon>
        <taxon>Pseudomonadati</taxon>
        <taxon>Pseudomonadota</taxon>
        <taxon>Gammaproteobacteria</taxon>
        <taxon>Enterobacterales</taxon>
        <taxon>Enterobacteriaceae</taxon>
        <taxon>Klebsiella/Raoultella group</taxon>
        <taxon>Raoultella</taxon>
    </lineage>
</organism>